<feature type="region of interest" description="Disordered" evidence="1">
    <location>
        <begin position="57"/>
        <end position="98"/>
    </location>
</feature>
<comment type="caution">
    <text evidence="3">The sequence shown here is derived from an EMBL/GenBank/DDBJ whole genome shotgun (WGS) entry which is preliminary data.</text>
</comment>
<dbReference type="InterPro" id="IPR056599">
    <property type="entry name" value="AAA_lid_fung"/>
</dbReference>
<organism evidence="3 4">
    <name type="scientific">Cladorrhinum samala</name>
    <dbReference type="NCBI Taxonomy" id="585594"/>
    <lineage>
        <taxon>Eukaryota</taxon>
        <taxon>Fungi</taxon>
        <taxon>Dikarya</taxon>
        <taxon>Ascomycota</taxon>
        <taxon>Pezizomycotina</taxon>
        <taxon>Sordariomycetes</taxon>
        <taxon>Sordariomycetidae</taxon>
        <taxon>Sordariales</taxon>
        <taxon>Podosporaceae</taxon>
        <taxon>Cladorrhinum</taxon>
    </lineage>
</organism>
<feature type="compositionally biased region" description="Basic and acidic residues" evidence="1">
    <location>
        <begin position="81"/>
        <end position="93"/>
    </location>
</feature>
<accession>A0AAV9HV81</accession>
<name>A0AAV9HV81_9PEZI</name>
<keyword evidence="4" id="KW-1185">Reference proteome</keyword>
<evidence type="ECO:0000259" key="2">
    <source>
        <dbReference type="SMART" id="SM00382"/>
    </source>
</evidence>
<dbReference type="Pfam" id="PF22942">
    <property type="entry name" value="DUF7025"/>
    <property type="match status" value="1"/>
</dbReference>
<dbReference type="InterPro" id="IPR054289">
    <property type="entry name" value="DUF7025"/>
</dbReference>
<dbReference type="Proteomes" id="UP001321749">
    <property type="component" value="Unassembled WGS sequence"/>
</dbReference>
<dbReference type="GO" id="GO:0016887">
    <property type="term" value="F:ATP hydrolysis activity"/>
    <property type="evidence" value="ECO:0007669"/>
    <property type="project" value="InterPro"/>
</dbReference>
<dbReference type="PANTHER" id="PTHR46411">
    <property type="entry name" value="FAMILY ATPASE, PUTATIVE-RELATED"/>
    <property type="match status" value="1"/>
</dbReference>
<evidence type="ECO:0000313" key="3">
    <source>
        <dbReference type="EMBL" id="KAK4464764.1"/>
    </source>
</evidence>
<dbReference type="Pfam" id="PF00004">
    <property type="entry name" value="AAA"/>
    <property type="match status" value="1"/>
</dbReference>
<dbReference type="PANTHER" id="PTHR46411:SF3">
    <property type="entry name" value="AAA+ ATPASE DOMAIN-CONTAINING PROTEIN"/>
    <property type="match status" value="1"/>
</dbReference>
<dbReference type="Pfam" id="PF23232">
    <property type="entry name" value="AAA_lid_13"/>
    <property type="match status" value="1"/>
</dbReference>
<dbReference type="InterPro" id="IPR003959">
    <property type="entry name" value="ATPase_AAA_core"/>
</dbReference>
<sequence>MSIHYISDGYDSDEVCFRSVPGTLKRPENTKSSKHDLTLRLNCKKCGTTSSIIATENINPDAASVSRDGSTDSSSTNTPKSDPETQQPEKEDSAPVLTRIGRWVKEKDKEKRLVDEAHWEPPFNPRKDGSYAVVVDDKITFDWQGNEIRQKQELCLVSQPLIDAFVSVVEYYPGISLEGNEIVLTAPYAPLFFYFEQLCSVQQQDEGGKSELSADIRVLADFYTRWVQPEHDNIRRRIDNKVALFEDLWAVFCPGDHVYSLDEFGEPSLHVLGATEYRSPETQGYREDPFSIRRFKRFSADLWSVTWDKASGKFQRITVTRSIRIYSEARKVNRLPFYPLAYYEDGDKEKIEALRELLRVRGNQWKGLVANKPSCKYYEGAATHLSAGNDSEYLSERVIIDGSATTALMGIHGRLSDSLFRQEMPGLLSGGGNRNQSIEYEWNVHGAGRDRLFSAYDDFPAHGEFDDLQVQLCPSSIVCYGIKSRAWFEASVSKLTPVNWETDSLRNLVIDPETKEMLSGLVHQHRKNRDRGLRDLVQFKGKGLIVVLYGNPGVGKTLTAETVAEYTEKPLYPINIGELTSQHEIVNSLEMHFSRASRWDAVLLLDEADVLLEKRSYENLQRNGIVSVFLRMLEYYEGIIFLTTNRLLTMDAAFESRIQLAIRLPDLTASSRRRIWTNLINRLDPEEEFGKQELIDHLDEMEKWELNGRQIRNILATAESLALGTQHRRGALRFKMVQKMANEVIRFHDFFEEGAHERKAQLGVINPRQFQERRSRF</sequence>
<feature type="compositionally biased region" description="Low complexity" evidence="1">
    <location>
        <begin position="64"/>
        <end position="76"/>
    </location>
</feature>
<proteinExistence type="predicted"/>
<reference evidence="3" key="2">
    <citation type="submission" date="2023-06" db="EMBL/GenBank/DDBJ databases">
        <authorList>
            <consortium name="Lawrence Berkeley National Laboratory"/>
            <person name="Mondo S.J."/>
            <person name="Hensen N."/>
            <person name="Bonometti L."/>
            <person name="Westerberg I."/>
            <person name="Brannstrom I.O."/>
            <person name="Guillou S."/>
            <person name="Cros-Aarteil S."/>
            <person name="Calhoun S."/>
            <person name="Haridas S."/>
            <person name="Kuo A."/>
            <person name="Pangilinan J."/>
            <person name="Riley R."/>
            <person name="Labutti K."/>
            <person name="Andreopoulos B."/>
            <person name="Lipzen A."/>
            <person name="Chen C."/>
            <person name="Yanf M."/>
            <person name="Daum C."/>
            <person name="Ng V."/>
            <person name="Clum A."/>
            <person name="Steindorff A."/>
            <person name="Ohm R."/>
            <person name="Martin F."/>
            <person name="Silar P."/>
            <person name="Natvig D."/>
            <person name="Lalanne C."/>
            <person name="Gautier V."/>
            <person name="Ament-Velasquez S.L."/>
            <person name="Kruys A."/>
            <person name="Hutchinson M.I."/>
            <person name="Powell A.J."/>
            <person name="Barry K."/>
            <person name="Miller A.N."/>
            <person name="Grigoriev I.V."/>
            <person name="Debuchy R."/>
            <person name="Gladieux P."/>
            <person name="Thoren M.H."/>
            <person name="Johannesson H."/>
        </authorList>
    </citation>
    <scope>NUCLEOTIDE SEQUENCE</scope>
    <source>
        <strain evidence="3">PSN324</strain>
    </source>
</reference>
<protein>
    <submittedName>
        <fullName evidence="3">Atpase aaa+ type core</fullName>
    </submittedName>
</protein>
<dbReference type="InterPro" id="IPR003593">
    <property type="entry name" value="AAA+_ATPase"/>
</dbReference>
<evidence type="ECO:0000313" key="4">
    <source>
        <dbReference type="Proteomes" id="UP001321749"/>
    </source>
</evidence>
<dbReference type="InterPro" id="IPR027417">
    <property type="entry name" value="P-loop_NTPase"/>
</dbReference>
<dbReference type="SMART" id="SM00382">
    <property type="entry name" value="AAA"/>
    <property type="match status" value="1"/>
</dbReference>
<dbReference type="Gene3D" id="3.40.50.300">
    <property type="entry name" value="P-loop containing nucleotide triphosphate hydrolases"/>
    <property type="match status" value="1"/>
</dbReference>
<dbReference type="EMBL" id="MU864945">
    <property type="protein sequence ID" value="KAK4464764.1"/>
    <property type="molecule type" value="Genomic_DNA"/>
</dbReference>
<dbReference type="AlphaFoldDB" id="A0AAV9HV81"/>
<dbReference type="CDD" id="cd19481">
    <property type="entry name" value="RecA-like_protease"/>
    <property type="match status" value="1"/>
</dbReference>
<dbReference type="SUPFAM" id="SSF52540">
    <property type="entry name" value="P-loop containing nucleoside triphosphate hydrolases"/>
    <property type="match status" value="1"/>
</dbReference>
<evidence type="ECO:0000256" key="1">
    <source>
        <dbReference type="SAM" id="MobiDB-lite"/>
    </source>
</evidence>
<gene>
    <name evidence="3" type="ORF">QBC42DRAFT_262786</name>
</gene>
<feature type="domain" description="AAA+ ATPase" evidence="2">
    <location>
        <begin position="542"/>
        <end position="666"/>
    </location>
</feature>
<dbReference type="GO" id="GO:0005524">
    <property type="term" value="F:ATP binding"/>
    <property type="evidence" value="ECO:0007669"/>
    <property type="project" value="InterPro"/>
</dbReference>
<reference evidence="3" key="1">
    <citation type="journal article" date="2023" name="Mol. Phylogenet. Evol.">
        <title>Genome-scale phylogeny and comparative genomics of the fungal order Sordariales.</title>
        <authorList>
            <person name="Hensen N."/>
            <person name="Bonometti L."/>
            <person name="Westerberg I."/>
            <person name="Brannstrom I.O."/>
            <person name="Guillou S."/>
            <person name="Cros-Aarteil S."/>
            <person name="Calhoun S."/>
            <person name="Haridas S."/>
            <person name="Kuo A."/>
            <person name="Mondo S."/>
            <person name="Pangilinan J."/>
            <person name="Riley R."/>
            <person name="LaButti K."/>
            <person name="Andreopoulos B."/>
            <person name="Lipzen A."/>
            <person name="Chen C."/>
            <person name="Yan M."/>
            <person name="Daum C."/>
            <person name="Ng V."/>
            <person name="Clum A."/>
            <person name="Steindorff A."/>
            <person name="Ohm R.A."/>
            <person name="Martin F."/>
            <person name="Silar P."/>
            <person name="Natvig D.O."/>
            <person name="Lalanne C."/>
            <person name="Gautier V."/>
            <person name="Ament-Velasquez S.L."/>
            <person name="Kruys A."/>
            <person name="Hutchinson M.I."/>
            <person name="Powell A.J."/>
            <person name="Barry K."/>
            <person name="Miller A.N."/>
            <person name="Grigoriev I.V."/>
            <person name="Debuchy R."/>
            <person name="Gladieux P."/>
            <person name="Hiltunen Thoren M."/>
            <person name="Johannesson H."/>
        </authorList>
    </citation>
    <scope>NUCLEOTIDE SEQUENCE</scope>
    <source>
        <strain evidence="3">PSN324</strain>
    </source>
</reference>